<keyword evidence="3" id="KW-1185">Reference proteome</keyword>
<name>A0AAD7U6W8_9STRA</name>
<dbReference type="EMBL" id="JAQMWT010000575">
    <property type="protein sequence ID" value="KAJ8599238.1"/>
    <property type="molecule type" value="Genomic_DNA"/>
</dbReference>
<protein>
    <recommendedName>
        <fullName evidence="1">Vms1-associating treble clef domain-containing protein</fullName>
    </recommendedName>
</protein>
<dbReference type="Proteomes" id="UP001230188">
    <property type="component" value="Unassembled WGS sequence"/>
</dbReference>
<comment type="caution">
    <text evidence="2">The sequence shown here is derived from an EMBL/GenBank/DDBJ whole genome shotgun (WGS) entry which is preliminary data.</text>
</comment>
<evidence type="ECO:0000313" key="2">
    <source>
        <dbReference type="EMBL" id="KAJ8599238.1"/>
    </source>
</evidence>
<organism evidence="2 3">
    <name type="scientific">Chrysophaeum taylorii</name>
    <dbReference type="NCBI Taxonomy" id="2483200"/>
    <lineage>
        <taxon>Eukaryota</taxon>
        <taxon>Sar</taxon>
        <taxon>Stramenopiles</taxon>
        <taxon>Ochrophyta</taxon>
        <taxon>Pelagophyceae</taxon>
        <taxon>Pelagomonadales</taxon>
        <taxon>Pelagomonadaceae</taxon>
        <taxon>Chrysophaeum</taxon>
    </lineage>
</organism>
<accession>A0AAD7U6W8</accession>
<dbReference type="Gene3D" id="3.20.20.140">
    <property type="entry name" value="Metal-dependent hydrolases"/>
    <property type="match status" value="1"/>
</dbReference>
<dbReference type="InterPro" id="IPR041540">
    <property type="entry name" value="VATC"/>
</dbReference>
<gene>
    <name evidence="2" type="ORF">CTAYLR_006207</name>
</gene>
<sequence>MIKTLTGPVKASEVSLVAFEHVLCDGACEWGGDDEVSRGNAALDGRVRLEPWKYETALDSFEIAARELAALKKGEVVCDVTTVDEGRDVVGLERIARTVEARVCYGASTSSDCADVERTLRGELGGKAAFITVRWPASPAVAEGVAAASRATGALVVVSLPGENPESHARAAVAAFGEDRVVLRCAWRVDPARLAAVALFVVDGFGRPFEAAFHGIPDSSDAERIRSLKETPGVRERVAGSVGVRHRHQLKTYGGLGYDYARELLTRHGCADVLRNERVLSLLATYEAPLMIKPPETQKLQCSLCGRVFEVPLGQHYAKYDFVYCTRACLARHRRDHAFASDVLQGPRASEQGM</sequence>
<dbReference type="Pfam" id="PF18716">
    <property type="entry name" value="VATC"/>
    <property type="match status" value="1"/>
</dbReference>
<evidence type="ECO:0000313" key="3">
    <source>
        <dbReference type="Proteomes" id="UP001230188"/>
    </source>
</evidence>
<evidence type="ECO:0000259" key="1">
    <source>
        <dbReference type="Pfam" id="PF18716"/>
    </source>
</evidence>
<dbReference type="AlphaFoldDB" id="A0AAD7U6W8"/>
<proteinExistence type="predicted"/>
<reference evidence="2" key="1">
    <citation type="submission" date="2023-01" db="EMBL/GenBank/DDBJ databases">
        <title>Metagenome sequencing of chrysophaentin producing Chrysophaeum taylorii.</title>
        <authorList>
            <person name="Davison J."/>
            <person name="Bewley C."/>
        </authorList>
    </citation>
    <scope>NUCLEOTIDE SEQUENCE</scope>
    <source>
        <strain evidence="2">NIES-1699</strain>
    </source>
</reference>
<feature type="domain" description="Vms1-associating treble clef" evidence="1">
    <location>
        <begin position="300"/>
        <end position="338"/>
    </location>
</feature>